<dbReference type="Gene3D" id="3.50.50.60">
    <property type="entry name" value="FAD/NAD(P)-binding domain"/>
    <property type="match status" value="2"/>
</dbReference>
<organism evidence="4 5">
    <name type="scientific">Muraenolepis orangiensis</name>
    <name type="common">Patagonian moray cod</name>
    <dbReference type="NCBI Taxonomy" id="630683"/>
    <lineage>
        <taxon>Eukaryota</taxon>
        <taxon>Metazoa</taxon>
        <taxon>Chordata</taxon>
        <taxon>Craniata</taxon>
        <taxon>Vertebrata</taxon>
        <taxon>Euteleostomi</taxon>
        <taxon>Actinopterygii</taxon>
        <taxon>Neopterygii</taxon>
        <taxon>Teleostei</taxon>
        <taxon>Neoteleostei</taxon>
        <taxon>Acanthomorphata</taxon>
        <taxon>Zeiogadaria</taxon>
        <taxon>Gadariae</taxon>
        <taxon>Gadiformes</taxon>
        <taxon>Muraenolepidoidei</taxon>
        <taxon>Muraenolepididae</taxon>
        <taxon>Muraenolepis</taxon>
    </lineage>
</organism>
<feature type="region of interest" description="Disordered" evidence="1">
    <location>
        <begin position="447"/>
        <end position="469"/>
    </location>
</feature>
<dbReference type="EMBL" id="JANIIK010000042">
    <property type="protein sequence ID" value="KAJ3606401.1"/>
    <property type="molecule type" value="Genomic_DNA"/>
</dbReference>
<dbReference type="InterPro" id="IPR038884">
    <property type="entry name" value="CFAP61"/>
</dbReference>
<feature type="compositionally biased region" description="Gly residues" evidence="1">
    <location>
        <begin position="454"/>
        <end position="469"/>
    </location>
</feature>
<feature type="compositionally biased region" description="Low complexity" evidence="1">
    <location>
        <begin position="244"/>
        <end position="256"/>
    </location>
</feature>
<proteinExistence type="predicted"/>
<dbReference type="OrthoDB" id="382863at2759"/>
<feature type="domain" description="CFAP61 dimerisation" evidence="3">
    <location>
        <begin position="1015"/>
        <end position="1147"/>
    </location>
</feature>
<name>A0A9Q0IRF3_9TELE</name>
<dbReference type="InterPro" id="IPR056299">
    <property type="entry name" value="CFAP61_dimer"/>
</dbReference>
<reference evidence="4" key="1">
    <citation type="submission" date="2022-07" db="EMBL/GenBank/DDBJ databases">
        <title>Chromosome-level genome of Muraenolepis orangiensis.</title>
        <authorList>
            <person name="Kim J."/>
        </authorList>
    </citation>
    <scope>NUCLEOTIDE SEQUENCE</scope>
    <source>
        <strain evidence="4">KU_S4_2022</strain>
        <tissue evidence="4">Muscle</tissue>
    </source>
</reference>
<feature type="region of interest" description="Disordered" evidence="1">
    <location>
        <begin position="485"/>
        <end position="509"/>
    </location>
</feature>
<protein>
    <recommendedName>
        <fullName evidence="6">Cilia- and flagella-associated protein 61 N-terminal domain-containing protein</fullName>
    </recommendedName>
</protein>
<dbReference type="InterPro" id="IPR036188">
    <property type="entry name" value="FAD/NAD-bd_sf"/>
</dbReference>
<dbReference type="InterPro" id="IPR032151">
    <property type="entry name" value="CFAP61_N"/>
</dbReference>
<dbReference type="Pfam" id="PF16092">
    <property type="entry name" value="CFAP61_N"/>
    <property type="match status" value="1"/>
</dbReference>
<evidence type="ECO:0000259" key="3">
    <source>
        <dbReference type="Pfam" id="PF23150"/>
    </source>
</evidence>
<dbReference type="PANTHER" id="PTHR21178">
    <property type="entry name" value="CILIA- AND FLAGELLA-ASSOCIATED PROTEIN 61"/>
    <property type="match status" value="1"/>
</dbReference>
<feature type="region of interest" description="Disordered" evidence="1">
    <location>
        <begin position="1055"/>
        <end position="1074"/>
    </location>
</feature>
<comment type="caution">
    <text evidence="4">The sequence shown here is derived from an EMBL/GenBank/DDBJ whole genome shotgun (WGS) entry which is preliminary data.</text>
</comment>
<evidence type="ECO:0008006" key="6">
    <source>
        <dbReference type="Google" id="ProtNLM"/>
    </source>
</evidence>
<evidence type="ECO:0000313" key="4">
    <source>
        <dbReference type="EMBL" id="KAJ3606401.1"/>
    </source>
</evidence>
<dbReference type="Proteomes" id="UP001148018">
    <property type="component" value="Unassembled WGS sequence"/>
</dbReference>
<evidence type="ECO:0000259" key="2">
    <source>
        <dbReference type="Pfam" id="PF16092"/>
    </source>
</evidence>
<feature type="domain" description="Cilia- and flagella-associated protein 61 N-terminal" evidence="2">
    <location>
        <begin position="15"/>
        <end position="241"/>
    </location>
</feature>
<evidence type="ECO:0000256" key="1">
    <source>
        <dbReference type="SAM" id="MobiDB-lite"/>
    </source>
</evidence>
<dbReference type="AlphaFoldDB" id="A0A9Q0IRF3"/>
<feature type="region of interest" description="Disordered" evidence="1">
    <location>
        <begin position="244"/>
        <end position="268"/>
    </location>
</feature>
<dbReference type="SUPFAM" id="SSF51905">
    <property type="entry name" value="FAD/NAD(P)-binding domain"/>
    <property type="match status" value="2"/>
</dbReference>
<dbReference type="PANTHER" id="PTHR21178:SF8">
    <property type="entry name" value="CILIA- AND FLAGELLA-ASSOCIATED PROTEIN 61"/>
    <property type="match status" value="1"/>
</dbReference>
<dbReference type="Pfam" id="PF23150">
    <property type="entry name" value="CFAP61_dimer"/>
    <property type="match status" value="1"/>
</dbReference>
<accession>A0A9Q0IRF3</accession>
<gene>
    <name evidence="4" type="ORF">NHX12_025922</name>
</gene>
<sequence length="1210" mass="132208">MRTIGSSCGAVEAVTVRRTESSDAREIDALVGPATLGVFGRVNVLHLLERANLAVTLASKRGEVLGHASFLDHPAGGLVAPDRWVTYLCKHFLHAGNHTPLNTLFLHLFVAPPRFAPDSLREILRAVFHAIPELHYICLVGPKLHPLDPVLEGAFEPLKTHQDPPPCLALVSHRHQYCPQLHVRQARVEDHDDLVELFSEQQSDSKSLVQLIQNQNQGYQSGGRAVGFMSVSVNVDVEVLDAVSDSASPAHASSSDPTAEDGQQEAPEGHSSVFGIQMFFIDKDHETRTGICGPLLQRFQRVPPRPYTSPAQELYVFHRTGLLKSMVVRRAVSADRAAVCDLVAGFEGHGGALLEDLDTFLQARRDPDGTPVEAFVAQVEAQVFLRAHYDIESFIYFSHHASREHGRLCHFSLLPLFQRHAKHFLKEALRLAHRTCLYLRTHHRLHPAHKGPHRPGGGAMAPHRPGGGAMALTAQEEVPWPLTAQEEKPGPLTAQEEEEVPGPLTTQEEVPGPLTAQEEVPVVAQGSRCLWAVLSEVCLLEAAVPVVPRRQVVYPLEELGHNAPSWRITQEQRGQLLELPPLRYARCRPGISRICLFVTTCLRMPRSTGSRGHAAMMGRKLTLEPKVVVNTQVVVVGASQTALSLLEVLSFSPHLRFNNLTLVSPHGFPDDCIHDDARFLATSSPTSRCSDSALLAVRSCVTVVTGKMVALDRKGKRITLSGGGAVPCPTGVDLSQPLDPRGPQRLQHERYQGPVPPNLLTLNDQQDCDAARAWVCQEVLESAGGPGEGWYVRSVRRSWRGLVCEVCQEVLERDDNAIVYGCSLDAYTCVEALLVLGVPGSRVHLVLTGPQADAPAPCCFGDLEVGRAVTEALREAGVAVHPDCLLARMTTDQTSGNITSLSFSTHGAPLHLPCGVLMNFSHRGVDYDAFRSAQGAGLVFDGRLVVDAHTFRTNDPAVLAAGPLTKFSRRYRAERWTHARYSSRDVGRHLAAAVLALFDPTVDPSARPSADHLVPEYSGAKVQAGRLPGGYHYLHLIKPTLLQCFQGQSLSKCPTAPAPSGPAPSGPAPRESQVVKSGATATGNYFLLHLDRYDAVDGLTCLSREPLPLSNYLCLYGRHRLLLQLPPGQHVTSDLYSWFREPWCLALFHDRFADLEQEVRQTLSSFSLTGSDSSTMDPQALASLRSGALHYLAFNRSQLPVYALRGTLLL</sequence>
<evidence type="ECO:0000313" key="5">
    <source>
        <dbReference type="Proteomes" id="UP001148018"/>
    </source>
</evidence>
<keyword evidence="5" id="KW-1185">Reference proteome</keyword>
<feature type="compositionally biased region" description="Pro residues" evidence="1">
    <location>
        <begin position="1056"/>
        <end position="1067"/>
    </location>
</feature>